<keyword evidence="5" id="KW-0325">Glycoprotein</keyword>
<dbReference type="SUPFAM" id="SSF53474">
    <property type="entry name" value="alpha/beta-Hydrolases"/>
    <property type="match status" value="1"/>
</dbReference>
<dbReference type="Proteomes" id="UP000887566">
    <property type="component" value="Unplaced"/>
</dbReference>
<evidence type="ECO:0000313" key="8">
    <source>
        <dbReference type="WBParaSite" id="PSAMB.scaffold10894size3756.g33706.t1"/>
    </source>
</evidence>
<organism evidence="7 8">
    <name type="scientific">Plectus sambesii</name>
    <dbReference type="NCBI Taxonomy" id="2011161"/>
    <lineage>
        <taxon>Eukaryota</taxon>
        <taxon>Metazoa</taxon>
        <taxon>Ecdysozoa</taxon>
        <taxon>Nematoda</taxon>
        <taxon>Chromadorea</taxon>
        <taxon>Plectida</taxon>
        <taxon>Plectina</taxon>
        <taxon>Plectoidea</taxon>
        <taxon>Plectidae</taxon>
        <taxon>Plectus</taxon>
    </lineage>
</organism>
<dbReference type="PANTHER" id="PTHR11010">
    <property type="entry name" value="PROTEASE S28 PRO-X CARBOXYPEPTIDASE-RELATED"/>
    <property type="match status" value="1"/>
</dbReference>
<evidence type="ECO:0000256" key="2">
    <source>
        <dbReference type="ARBA" id="ARBA00022670"/>
    </source>
</evidence>
<evidence type="ECO:0000256" key="3">
    <source>
        <dbReference type="ARBA" id="ARBA00022729"/>
    </source>
</evidence>
<dbReference type="InterPro" id="IPR008758">
    <property type="entry name" value="Peptidase_S28"/>
</dbReference>
<comment type="similarity">
    <text evidence="1">Belongs to the peptidase S28 family.</text>
</comment>
<evidence type="ECO:0000313" key="7">
    <source>
        <dbReference type="Proteomes" id="UP000887566"/>
    </source>
</evidence>
<accession>A0A914UMN4</accession>
<reference evidence="8" key="1">
    <citation type="submission" date="2022-11" db="UniProtKB">
        <authorList>
            <consortium name="WormBaseParasite"/>
        </authorList>
    </citation>
    <scope>IDENTIFICATION</scope>
</reference>
<feature type="chain" id="PRO_5037242269" evidence="6">
    <location>
        <begin position="18"/>
        <end position="206"/>
    </location>
</feature>
<dbReference type="InterPro" id="IPR029058">
    <property type="entry name" value="AB_hydrolase_fold"/>
</dbReference>
<name>A0A914UMN4_9BILA</name>
<dbReference type="AlphaFoldDB" id="A0A914UMN4"/>
<dbReference type="GO" id="GO:0006508">
    <property type="term" value="P:proteolysis"/>
    <property type="evidence" value="ECO:0007669"/>
    <property type="project" value="UniProtKB-KW"/>
</dbReference>
<keyword evidence="2" id="KW-0645">Protease</keyword>
<keyword evidence="4" id="KW-0378">Hydrolase</keyword>
<evidence type="ECO:0000256" key="4">
    <source>
        <dbReference type="ARBA" id="ARBA00022801"/>
    </source>
</evidence>
<evidence type="ECO:0000256" key="6">
    <source>
        <dbReference type="SAM" id="SignalP"/>
    </source>
</evidence>
<dbReference type="WBParaSite" id="PSAMB.scaffold10894size3756.g33706.t1">
    <property type="protein sequence ID" value="PSAMB.scaffold10894size3756.g33706.t1"/>
    <property type="gene ID" value="PSAMB.scaffold10894size3756.g33706"/>
</dbReference>
<dbReference type="Gene3D" id="3.40.50.1820">
    <property type="entry name" value="alpha/beta hydrolase"/>
    <property type="match status" value="1"/>
</dbReference>
<dbReference type="Pfam" id="PF05577">
    <property type="entry name" value="Peptidase_S28"/>
    <property type="match status" value="1"/>
</dbReference>
<keyword evidence="7" id="KW-1185">Reference proteome</keyword>
<keyword evidence="3 6" id="KW-0732">Signal</keyword>
<feature type="signal peptide" evidence="6">
    <location>
        <begin position="1"/>
        <end position="17"/>
    </location>
</feature>
<dbReference type="GO" id="GO:0008239">
    <property type="term" value="F:dipeptidyl-peptidase activity"/>
    <property type="evidence" value="ECO:0007669"/>
    <property type="project" value="TreeGrafter"/>
</dbReference>
<evidence type="ECO:0000256" key="5">
    <source>
        <dbReference type="ARBA" id="ARBA00023180"/>
    </source>
</evidence>
<dbReference type="GO" id="GO:0070008">
    <property type="term" value="F:serine-type exopeptidase activity"/>
    <property type="evidence" value="ECO:0007669"/>
    <property type="project" value="InterPro"/>
</dbReference>
<dbReference type="PANTHER" id="PTHR11010:SF104">
    <property type="entry name" value="SERINE PROTEASE PCP-1-RELATED"/>
    <property type="match status" value="1"/>
</dbReference>
<proteinExistence type="inferred from homology"/>
<sequence>MLRSLLLLSLLVAGSSALRSFVDPVVFASSYFDIPSQPQYKWNVSWYPNMPIDHFAYTDSRTFKLRYLINLDNYKPGGPIFFYTGNEGPIDGFANNTGLVWDLSLKFKAAVVFAEHRFYGETLPFGNNSYTNVSNLGYLSSEQALADYAVLIGYLKSTVIPNAANAPVIAFGGSYGGMLAAWFRIKYPHVVVGYDCYLFSLRLVPS</sequence>
<evidence type="ECO:0000256" key="1">
    <source>
        <dbReference type="ARBA" id="ARBA00011079"/>
    </source>
</evidence>
<protein>
    <submittedName>
        <fullName evidence="8">Lysosomal Pro-X carboxypeptidase</fullName>
    </submittedName>
</protein>